<dbReference type="Pfam" id="PF14534">
    <property type="entry name" value="DUF4440"/>
    <property type="match status" value="1"/>
</dbReference>
<dbReference type="HOGENOM" id="CLU_141608_2_0_11"/>
<dbReference type="SUPFAM" id="SSF54427">
    <property type="entry name" value="NTF2-like"/>
    <property type="match status" value="1"/>
</dbReference>
<evidence type="ECO:0000313" key="3">
    <source>
        <dbReference type="Proteomes" id="UP000000657"/>
    </source>
</evidence>
<dbReference type="InterPro" id="IPR032710">
    <property type="entry name" value="NTF2-like_dom_sf"/>
</dbReference>
<name>Q0RLC8_FRAAA</name>
<organism evidence="2 3">
    <name type="scientific">Frankia alni (strain DSM 45986 / CECT 9034 / ACN14a)</name>
    <dbReference type="NCBI Taxonomy" id="326424"/>
    <lineage>
        <taxon>Bacteria</taxon>
        <taxon>Bacillati</taxon>
        <taxon>Actinomycetota</taxon>
        <taxon>Actinomycetes</taxon>
        <taxon>Frankiales</taxon>
        <taxon>Frankiaceae</taxon>
        <taxon>Frankia</taxon>
    </lineage>
</organism>
<evidence type="ECO:0000313" key="2">
    <source>
        <dbReference type="EMBL" id="CAJ61677.1"/>
    </source>
</evidence>
<sequence>MATHPAEGDCWHGADPAEGLRASERRLQAAQLASDVEVLDEPIDERLVFTGPDGALHTKADDLHIHRSGDQVMNKVVEEDLTVIVAGRTGVTLFLGTVEGRLRGEPFSARVRYTRTWHRGEHGWRLLAAHVSAA</sequence>
<gene>
    <name evidence="2" type="ordered locus">FRAAL3033</name>
</gene>
<dbReference type="KEGG" id="fal:FRAAL3033"/>
<keyword evidence="3" id="KW-1185">Reference proteome</keyword>
<evidence type="ECO:0000259" key="1">
    <source>
        <dbReference type="Pfam" id="PF14534"/>
    </source>
</evidence>
<dbReference type="InterPro" id="IPR027843">
    <property type="entry name" value="DUF4440"/>
</dbReference>
<dbReference type="EMBL" id="CT573213">
    <property type="protein sequence ID" value="CAJ61677.1"/>
    <property type="molecule type" value="Genomic_DNA"/>
</dbReference>
<dbReference type="OrthoDB" id="3578550at2"/>
<dbReference type="eggNOG" id="COG4994">
    <property type="taxonomic scope" value="Bacteria"/>
</dbReference>
<accession>Q0RLC8</accession>
<dbReference type="RefSeq" id="WP_011604182.1">
    <property type="nucleotide sequence ID" value="NC_008278.1"/>
</dbReference>
<reference evidence="2 3" key="1">
    <citation type="journal article" date="2007" name="Genome Res.">
        <title>Genome characteristics of facultatively symbiotic Frankia sp. strains reflect host range and host plant biogeography.</title>
        <authorList>
            <person name="Normand P."/>
            <person name="Lapierre P."/>
            <person name="Tisa L.S."/>
            <person name="Gogarten J.P."/>
            <person name="Alloisio N."/>
            <person name="Bagnarol E."/>
            <person name="Bassi C.A."/>
            <person name="Berry A.M."/>
            <person name="Bickhart D.M."/>
            <person name="Choisne N."/>
            <person name="Couloux A."/>
            <person name="Cournoyer B."/>
            <person name="Cruveiller S."/>
            <person name="Daubin V."/>
            <person name="Demange N."/>
            <person name="Francino M.P."/>
            <person name="Goltsman E."/>
            <person name="Huang Y."/>
            <person name="Kopp O.R."/>
            <person name="Labarre L."/>
            <person name="Lapidus A."/>
            <person name="Lavire C."/>
            <person name="Marechal J."/>
            <person name="Martinez M."/>
            <person name="Mastronunzio J.E."/>
            <person name="Mullin B.C."/>
            <person name="Niemann J."/>
            <person name="Pujic P."/>
            <person name="Rawnsley T."/>
            <person name="Rouy Z."/>
            <person name="Schenowitz C."/>
            <person name="Sellstedt A."/>
            <person name="Tavares F."/>
            <person name="Tomkins J.P."/>
            <person name="Vallenet D."/>
            <person name="Valverde C."/>
            <person name="Wall L.G."/>
            <person name="Wang Y."/>
            <person name="Medigue C."/>
            <person name="Benson D.R."/>
        </authorList>
    </citation>
    <scope>NUCLEOTIDE SEQUENCE [LARGE SCALE GENOMIC DNA]</scope>
    <source>
        <strain evidence="3">DSM 45986 / CECT 9034 / ACN14a</strain>
    </source>
</reference>
<feature type="domain" description="DUF4440" evidence="1">
    <location>
        <begin position="20"/>
        <end position="126"/>
    </location>
</feature>
<dbReference type="Proteomes" id="UP000000657">
    <property type="component" value="Chromosome"/>
</dbReference>
<dbReference type="AlphaFoldDB" id="Q0RLC8"/>
<dbReference type="Gene3D" id="3.10.450.50">
    <property type="match status" value="1"/>
</dbReference>
<proteinExistence type="predicted"/>
<dbReference type="STRING" id="326424.FRAAL3033"/>
<protein>
    <recommendedName>
        <fullName evidence="1">DUF4440 domain-containing protein</fullName>
    </recommendedName>
</protein>